<reference evidence="5 7" key="2">
    <citation type="submission" date="2019-03" db="EMBL/GenBank/DDBJ databases">
        <title>Genomic Encyclopedia of Type Strains, Phase IV (KMG-IV): sequencing the most valuable type-strain genomes for metagenomic binning, comparative biology and taxonomic classification.</title>
        <authorList>
            <person name="Goeker M."/>
        </authorList>
    </citation>
    <scope>NUCLEOTIDE SEQUENCE [LARGE SCALE GENOMIC DNA]</scope>
    <source>
        <strain evidence="5 7">DSM 101483</strain>
    </source>
</reference>
<dbReference type="Gene3D" id="3.40.190.10">
    <property type="entry name" value="Periplasmic binding protein-like II"/>
    <property type="match status" value="2"/>
</dbReference>
<keyword evidence="1" id="KW-0732">Signal</keyword>
<proteinExistence type="predicted"/>
<evidence type="ECO:0000256" key="2">
    <source>
        <dbReference type="SAM" id="Phobius"/>
    </source>
</evidence>
<dbReference type="EMBL" id="CP014206">
    <property type="protein sequence ID" value="AMK12725.1"/>
    <property type="molecule type" value="Genomic_DNA"/>
</dbReference>
<evidence type="ECO:0000313" key="5">
    <source>
        <dbReference type="EMBL" id="TDT86793.1"/>
    </source>
</evidence>
<evidence type="ECO:0000313" key="7">
    <source>
        <dbReference type="Proteomes" id="UP000295506"/>
    </source>
</evidence>
<feature type="transmembrane region" description="Helical" evidence="2">
    <location>
        <begin position="58"/>
        <end position="79"/>
    </location>
</feature>
<evidence type="ECO:0000256" key="1">
    <source>
        <dbReference type="ARBA" id="ARBA00022729"/>
    </source>
</evidence>
<feature type="domain" description="Solute-binding protein family 3/N-terminal" evidence="3">
    <location>
        <begin position="39"/>
        <end position="256"/>
    </location>
</feature>
<keyword evidence="2" id="KW-1133">Transmembrane helix</keyword>
<sequence length="263" mass="29088">MAGGRGCRRGLNALGRIAAVVALALLLAVRAASALDEIVLTSGDWPPYYSPELAFGGAANQVVAESFALAGIHASFVFVPWRRALEMARTGKAQGSAGWMRMADRERDFLFSDPLFESVRVFFHRKDTPFDWSCLDDVRDLRVAVTLGSAEEFQLEEVLSRGEGRLDIAKDYASGMKKLLLGRVDVYACNLAVGRFVLDHRVGPGASAIIHHPRPIFSETNHLLLDRNLVGAEELMARFNEGLRKLRENGRYDVIFRDISGPR</sequence>
<dbReference type="PANTHER" id="PTHR35936:SF25">
    <property type="entry name" value="ABC TRANSPORTER SUBSTRATE-BINDING PROTEIN"/>
    <property type="match status" value="1"/>
</dbReference>
<evidence type="ECO:0000259" key="3">
    <source>
        <dbReference type="Pfam" id="PF00497"/>
    </source>
</evidence>
<dbReference type="AlphaFoldDB" id="A0A126QTE9"/>
<dbReference type="EMBL" id="SOBK01000011">
    <property type="protein sequence ID" value="TDT86793.1"/>
    <property type="molecule type" value="Genomic_DNA"/>
</dbReference>
<dbReference type="KEGG" id="dej:AWY79_17250"/>
<evidence type="ECO:0000313" key="4">
    <source>
        <dbReference type="EMBL" id="AMK12725.1"/>
    </source>
</evidence>
<protein>
    <submittedName>
        <fullName evidence="5">Amino acid ABC transporter substrate-binding protein (PAAT family)</fullName>
    </submittedName>
</protein>
<accession>A0A126QTE9</accession>
<dbReference type="RefSeq" id="WP_078063851.1">
    <property type="nucleotide sequence ID" value="NZ_CP014206.1"/>
</dbReference>
<reference evidence="4 6" key="1">
    <citation type="journal article" date="2016" name="Front. Microbiol.">
        <title>Genome Sequence of the Piezophilic, Mesophilic Sulfate-Reducing Bacterium Desulfovibrio indicus J2T.</title>
        <authorList>
            <person name="Cao J."/>
            <person name="Maignien L."/>
            <person name="Shao Z."/>
            <person name="Alain K."/>
            <person name="Jebbar M."/>
        </authorList>
    </citation>
    <scope>NUCLEOTIDE SEQUENCE [LARGE SCALE GENOMIC DNA]</scope>
    <source>
        <strain evidence="4 6">J2</strain>
    </source>
</reference>
<dbReference type="Proteomes" id="UP000055611">
    <property type="component" value="Chromosome"/>
</dbReference>
<keyword evidence="2" id="KW-0472">Membrane</keyword>
<dbReference type="PANTHER" id="PTHR35936">
    <property type="entry name" value="MEMBRANE-BOUND LYTIC MUREIN TRANSGLYCOSYLASE F"/>
    <property type="match status" value="1"/>
</dbReference>
<keyword evidence="2" id="KW-0812">Transmembrane</keyword>
<keyword evidence="6" id="KW-1185">Reference proteome</keyword>
<dbReference type="SUPFAM" id="SSF53850">
    <property type="entry name" value="Periplasmic binding protein-like II"/>
    <property type="match status" value="1"/>
</dbReference>
<evidence type="ECO:0000313" key="6">
    <source>
        <dbReference type="Proteomes" id="UP000055611"/>
    </source>
</evidence>
<dbReference type="OrthoDB" id="5296159at2"/>
<organism evidence="5 7">
    <name type="scientific">Pseudodesulfovibrio indicus</name>
    <dbReference type="NCBI Taxonomy" id="1716143"/>
    <lineage>
        <taxon>Bacteria</taxon>
        <taxon>Pseudomonadati</taxon>
        <taxon>Thermodesulfobacteriota</taxon>
        <taxon>Desulfovibrionia</taxon>
        <taxon>Desulfovibrionales</taxon>
        <taxon>Desulfovibrionaceae</taxon>
    </lineage>
</organism>
<dbReference type="InterPro" id="IPR001638">
    <property type="entry name" value="Solute-binding_3/MltF_N"/>
</dbReference>
<name>A0A126QTE9_9BACT</name>
<dbReference type="Pfam" id="PF00497">
    <property type="entry name" value="SBP_bac_3"/>
    <property type="match status" value="1"/>
</dbReference>
<gene>
    <name evidence="4" type="ORF">AWY79_17250</name>
    <name evidence="5" type="ORF">EDC59_111111</name>
</gene>
<dbReference type="Proteomes" id="UP000295506">
    <property type="component" value="Unassembled WGS sequence"/>
</dbReference>